<evidence type="ECO:0000256" key="7">
    <source>
        <dbReference type="ARBA" id="ARBA00023136"/>
    </source>
</evidence>
<keyword evidence="2" id="KW-1003">Cell membrane</keyword>
<keyword evidence="3 8" id="KW-0812">Transmembrane</keyword>
<evidence type="ECO:0000256" key="8">
    <source>
        <dbReference type="SAM" id="Phobius"/>
    </source>
</evidence>
<feature type="transmembrane region" description="Helical" evidence="8">
    <location>
        <begin position="48"/>
        <end position="75"/>
    </location>
</feature>
<comment type="caution">
    <text evidence="10">The sequence shown here is derived from an EMBL/GenBank/DDBJ whole genome shotgun (WGS) entry which is preliminary data.</text>
</comment>
<keyword evidence="11" id="KW-1185">Reference proteome</keyword>
<name>A0ABT7IHU8_9GAMM</name>
<dbReference type="EMBL" id="JASSVS010000017">
    <property type="protein sequence ID" value="MDL0433749.1"/>
    <property type="molecule type" value="Genomic_DNA"/>
</dbReference>
<reference evidence="10 11" key="1">
    <citation type="submission" date="2023-06" db="EMBL/GenBank/DDBJ databases">
        <title>Marinobacter azerbaijanicus a moderately halophilic, isolated from Urmia Lake in Azerbaijan region of Iran.</title>
        <authorList>
            <person name="Sanchez-Porro C."/>
            <person name="Aghdam E.M."/>
            <person name="Saheb S.M."/>
            <person name="Tarhriz V."/>
            <person name="Kazemi E."/>
            <person name="Ammozegar M.A."/>
            <person name="Ventosa A."/>
            <person name="Hejazi M.S."/>
        </authorList>
    </citation>
    <scope>NUCLEOTIDE SEQUENCE [LARGE SCALE GENOMIC DNA]</scope>
    <source>
        <strain evidence="10 11">TBZ242</strain>
    </source>
</reference>
<feature type="transmembrane region" description="Helical" evidence="8">
    <location>
        <begin position="24"/>
        <end position="42"/>
    </location>
</feature>
<protein>
    <submittedName>
        <fullName evidence="10">DUF5706 domain-containing protein</fullName>
    </submittedName>
</protein>
<proteinExistence type="predicted"/>
<evidence type="ECO:0000256" key="3">
    <source>
        <dbReference type="ARBA" id="ARBA00022692"/>
    </source>
</evidence>
<dbReference type="RefSeq" id="WP_285393796.1">
    <property type="nucleotide sequence ID" value="NZ_JASSVS010000017.1"/>
</dbReference>
<dbReference type="InterPro" id="IPR043760">
    <property type="entry name" value="PycTM_dom"/>
</dbReference>
<keyword evidence="6" id="KW-0051">Antiviral defense</keyword>
<keyword evidence="7 8" id="KW-0472">Membrane</keyword>
<evidence type="ECO:0000256" key="5">
    <source>
        <dbReference type="ARBA" id="ARBA00022989"/>
    </source>
</evidence>
<accession>A0ABT7IHU8</accession>
<evidence type="ECO:0000256" key="1">
    <source>
        <dbReference type="ARBA" id="ARBA00004236"/>
    </source>
</evidence>
<evidence type="ECO:0000256" key="2">
    <source>
        <dbReference type="ARBA" id="ARBA00022475"/>
    </source>
</evidence>
<comment type="subcellular location">
    <subcellularLocation>
        <location evidence="1">Cell membrane</location>
    </subcellularLocation>
</comment>
<feature type="transmembrane region" description="Helical" evidence="8">
    <location>
        <begin position="135"/>
        <end position="155"/>
    </location>
</feature>
<gene>
    <name evidence="10" type="ORF">QPM17_21625</name>
</gene>
<keyword evidence="4" id="KW-0547">Nucleotide-binding</keyword>
<sequence>MNTERAEKILALQLDWVRTADSKVPPLFAINIAMLGLLAALIKMLPVWTISTAVACSISAIPILLSLGFLALAIFPRLDGPKESNVFFGGISKQSEAKFKENFFKASDSEIQDDLLGQAYRNAEIAAKKYANVKLAFMFTFFSVLPWVFAVYFLYV</sequence>
<evidence type="ECO:0000259" key="9">
    <source>
        <dbReference type="Pfam" id="PF18967"/>
    </source>
</evidence>
<feature type="domain" description="Pycsar effector protein" evidence="9">
    <location>
        <begin position="6"/>
        <end position="154"/>
    </location>
</feature>
<dbReference type="Proteomes" id="UP001227964">
    <property type="component" value="Unassembled WGS sequence"/>
</dbReference>
<organism evidence="10 11">
    <name type="scientific">Marinobacter azerbaijanicus</name>
    <dbReference type="NCBI Taxonomy" id="3050455"/>
    <lineage>
        <taxon>Bacteria</taxon>
        <taxon>Pseudomonadati</taxon>
        <taxon>Pseudomonadota</taxon>
        <taxon>Gammaproteobacteria</taxon>
        <taxon>Pseudomonadales</taxon>
        <taxon>Marinobacteraceae</taxon>
        <taxon>Marinobacter</taxon>
    </lineage>
</organism>
<evidence type="ECO:0000313" key="10">
    <source>
        <dbReference type="EMBL" id="MDL0433749.1"/>
    </source>
</evidence>
<keyword evidence="5 8" id="KW-1133">Transmembrane helix</keyword>
<evidence type="ECO:0000313" key="11">
    <source>
        <dbReference type="Proteomes" id="UP001227964"/>
    </source>
</evidence>
<dbReference type="Pfam" id="PF18967">
    <property type="entry name" value="PycTM"/>
    <property type="match status" value="1"/>
</dbReference>
<evidence type="ECO:0000256" key="6">
    <source>
        <dbReference type="ARBA" id="ARBA00023118"/>
    </source>
</evidence>
<evidence type="ECO:0000256" key="4">
    <source>
        <dbReference type="ARBA" id="ARBA00022741"/>
    </source>
</evidence>